<gene>
    <name evidence="9" type="ORF">BCR33DRAFT_724424</name>
</gene>
<feature type="transmembrane region" description="Helical" evidence="7">
    <location>
        <begin position="351"/>
        <end position="370"/>
    </location>
</feature>
<keyword evidence="10" id="KW-1185">Reference proteome</keyword>
<proteinExistence type="inferred from homology"/>
<feature type="transmembrane region" description="Helical" evidence="7">
    <location>
        <begin position="85"/>
        <end position="111"/>
    </location>
</feature>
<feature type="transmembrane region" description="Helical" evidence="7">
    <location>
        <begin position="141"/>
        <end position="159"/>
    </location>
</feature>
<comment type="similarity">
    <text evidence="2">Belongs to the major facilitator superfamily. Vesicular transporter family.</text>
</comment>
<feature type="transmembrane region" description="Helical" evidence="7">
    <location>
        <begin position="51"/>
        <end position="73"/>
    </location>
</feature>
<keyword evidence="4 7" id="KW-0812">Transmembrane</keyword>
<evidence type="ECO:0000256" key="3">
    <source>
        <dbReference type="ARBA" id="ARBA00022448"/>
    </source>
</evidence>
<comment type="caution">
    <text evidence="9">The sequence shown here is derived from an EMBL/GenBank/DDBJ whole genome shotgun (WGS) entry which is preliminary data.</text>
</comment>
<evidence type="ECO:0000256" key="6">
    <source>
        <dbReference type="ARBA" id="ARBA00023136"/>
    </source>
</evidence>
<feature type="transmembrane region" description="Helical" evidence="7">
    <location>
        <begin position="117"/>
        <end position="134"/>
    </location>
</feature>
<protein>
    <submittedName>
        <fullName evidence="9">MFS general substrate transporter</fullName>
    </submittedName>
</protein>
<dbReference type="SUPFAM" id="SSF103473">
    <property type="entry name" value="MFS general substrate transporter"/>
    <property type="match status" value="1"/>
</dbReference>
<dbReference type="OrthoDB" id="5086884at2759"/>
<dbReference type="GO" id="GO:0016020">
    <property type="term" value="C:membrane"/>
    <property type="evidence" value="ECO:0007669"/>
    <property type="project" value="UniProtKB-SubCell"/>
</dbReference>
<sequence length="488" mass="53029">MLFTSKAYAVLVVLIGVMTDTGTSSIATPVRATNYTIVPSILKDIDAPKEFTGILLTVYGIGMVFGSTFFGLVCSKFHLRKKWMIFLSVIALTGATALFAVGQSLFALGFARFLQGFASNGVWVLGMSIVADFYRDDNENLGSAMAIIMGGYSLGQVIGPPAGGQLYKISRMAPFILCAALLLIDIIFLSMLIEVIPSAFPDDDESELGKYIDADAPTTTKFGNTTLGVLPTKTTAMKELELSPVQFEPLTPTTPSRPMLRRTTGKSFASNATNLKVKDLIKFKRLWTVLFLNMILSIVQNGIEPTLPYHLDHLYGMDAETVGLVWISLMLPLVFGGFIGGYMFDKAGMRRTFLISFSLCSISLFILAIPGPVRLEYTCTTLGLMGFSLGMAVVPISPAIVAAVPHKYVTMAYSLMTIVWALGICVGPVIASYIYDKLGWTWQFIIFGIMCCASMLYSALIGYKALSSSILSSFVTTSMMRSSMMPTT</sequence>
<dbReference type="PRINTS" id="PR01035">
    <property type="entry name" value="TCRTETA"/>
</dbReference>
<evidence type="ECO:0000313" key="9">
    <source>
        <dbReference type="EMBL" id="ORY30111.1"/>
    </source>
</evidence>
<evidence type="ECO:0000256" key="4">
    <source>
        <dbReference type="ARBA" id="ARBA00022692"/>
    </source>
</evidence>
<keyword evidence="5 7" id="KW-1133">Transmembrane helix</keyword>
<name>A0A1Y2B5J5_9FUNG</name>
<dbReference type="Pfam" id="PF07690">
    <property type="entry name" value="MFS_1"/>
    <property type="match status" value="2"/>
</dbReference>
<dbReference type="CDD" id="cd17325">
    <property type="entry name" value="MFS_MdtG_SLC18_like"/>
    <property type="match status" value="1"/>
</dbReference>
<dbReference type="InterPro" id="IPR036259">
    <property type="entry name" value="MFS_trans_sf"/>
</dbReference>
<evidence type="ECO:0000256" key="7">
    <source>
        <dbReference type="SAM" id="Phobius"/>
    </source>
</evidence>
<dbReference type="Gene3D" id="1.20.1250.20">
    <property type="entry name" value="MFS general substrate transporter like domains"/>
    <property type="match status" value="2"/>
</dbReference>
<dbReference type="PANTHER" id="PTHR23506">
    <property type="entry name" value="GH10249P"/>
    <property type="match status" value="1"/>
</dbReference>
<dbReference type="STRING" id="329046.A0A1Y2B5J5"/>
<dbReference type="EMBL" id="MCGO01000084">
    <property type="protein sequence ID" value="ORY30111.1"/>
    <property type="molecule type" value="Genomic_DNA"/>
</dbReference>
<dbReference type="Proteomes" id="UP000193642">
    <property type="component" value="Unassembled WGS sequence"/>
</dbReference>
<reference evidence="9 10" key="1">
    <citation type="submission" date="2016-07" db="EMBL/GenBank/DDBJ databases">
        <title>Pervasive Adenine N6-methylation of Active Genes in Fungi.</title>
        <authorList>
            <consortium name="DOE Joint Genome Institute"/>
            <person name="Mondo S.J."/>
            <person name="Dannebaum R.O."/>
            <person name="Kuo R.C."/>
            <person name="Labutti K."/>
            <person name="Haridas S."/>
            <person name="Kuo A."/>
            <person name="Salamov A."/>
            <person name="Ahrendt S.R."/>
            <person name="Lipzen A."/>
            <person name="Sullivan W."/>
            <person name="Andreopoulos W.B."/>
            <person name="Clum A."/>
            <person name="Lindquist E."/>
            <person name="Daum C."/>
            <person name="Ramamoorthy G.K."/>
            <person name="Gryganskyi A."/>
            <person name="Culley D."/>
            <person name="Magnuson J.K."/>
            <person name="James T.Y."/>
            <person name="O'Malley M.A."/>
            <person name="Stajich J.E."/>
            <person name="Spatafora J.W."/>
            <person name="Visel A."/>
            <person name="Grigoriev I.V."/>
        </authorList>
    </citation>
    <scope>NUCLEOTIDE SEQUENCE [LARGE SCALE GENOMIC DNA]</scope>
    <source>
        <strain evidence="9 10">JEL800</strain>
    </source>
</reference>
<dbReference type="GO" id="GO:0022857">
    <property type="term" value="F:transmembrane transporter activity"/>
    <property type="evidence" value="ECO:0007669"/>
    <property type="project" value="InterPro"/>
</dbReference>
<dbReference type="InterPro" id="IPR001958">
    <property type="entry name" value="Tet-R_TetA/multi-R_MdtG-like"/>
</dbReference>
<dbReference type="AlphaFoldDB" id="A0A1Y2B5J5"/>
<feature type="transmembrane region" description="Helical" evidence="7">
    <location>
        <begin position="382"/>
        <end position="404"/>
    </location>
</feature>
<feature type="transmembrane region" description="Helical" evidence="7">
    <location>
        <begin position="440"/>
        <end position="463"/>
    </location>
</feature>
<feature type="transmembrane region" description="Helical" evidence="7">
    <location>
        <begin position="171"/>
        <end position="193"/>
    </location>
</feature>
<organism evidence="9 10">
    <name type="scientific">Rhizoclosmatium globosum</name>
    <dbReference type="NCBI Taxonomy" id="329046"/>
    <lineage>
        <taxon>Eukaryota</taxon>
        <taxon>Fungi</taxon>
        <taxon>Fungi incertae sedis</taxon>
        <taxon>Chytridiomycota</taxon>
        <taxon>Chytridiomycota incertae sedis</taxon>
        <taxon>Chytridiomycetes</taxon>
        <taxon>Chytridiales</taxon>
        <taxon>Chytriomycetaceae</taxon>
        <taxon>Rhizoclosmatium</taxon>
    </lineage>
</organism>
<evidence type="ECO:0000313" key="10">
    <source>
        <dbReference type="Proteomes" id="UP000193642"/>
    </source>
</evidence>
<keyword evidence="6 7" id="KW-0472">Membrane</keyword>
<evidence type="ECO:0000256" key="1">
    <source>
        <dbReference type="ARBA" id="ARBA00004141"/>
    </source>
</evidence>
<evidence type="ECO:0000259" key="8">
    <source>
        <dbReference type="PROSITE" id="PS50850"/>
    </source>
</evidence>
<dbReference type="InterPro" id="IPR020846">
    <property type="entry name" value="MFS_dom"/>
</dbReference>
<dbReference type="PROSITE" id="PS50850">
    <property type="entry name" value="MFS"/>
    <property type="match status" value="1"/>
</dbReference>
<dbReference type="InterPro" id="IPR050930">
    <property type="entry name" value="MFS_Vesicular_Transporter"/>
</dbReference>
<keyword evidence="3" id="KW-0813">Transport</keyword>
<comment type="subcellular location">
    <subcellularLocation>
        <location evidence="1">Membrane</location>
        <topology evidence="1">Multi-pass membrane protein</topology>
    </subcellularLocation>
</comment>
<feature type="transmembrane region" description="Helical" evidence="7">
    <location>
        <begin position="411"/>
        <end position="434"/>
    </location>
</feature>
<dbReference type="PANTHER" id="PTHR23506:SF23">
    <property type="entry name" value="GH10249P"/>
    <property type="match status" value="1"/>
</dbReference>
<feature type="transmembrane region" description="Helical" evidence="7">
    <location>
        <begin position="286"/>
        <end position="303"/>
    </location>
</feature>
<feature type="domain" description="Major facilitator superfamily (MFS) profile" evidence="8">
    <location>
        <begin position="9"/>
        <end position="466"/>
    </location>
</feature>
<dbReference type="InterPro" id="IPR011701">
    <property type="entry name" value="MFS"/>
</dbReference>
<feature type="transmembrane region" description="Helical" evidence="7">
    <location>
        <begin position="323"/>
        <end position="344"/>
    </location>
</feature>
<evidence type="ECO:0000256" key="2">
    <source>
        <dbReference type="ARBA" id="ARBA00006829"/>
    </source>
</evidence>
<evidence type="ECO:0000256" key="5">
    <source>
        <dbReference type="ARBA" id="ARBA00022989"/>
    </source>
</evidence>
<accession>A0A1Y2B5J5</accession>